<comment type="similarity">
    <text evidence="1">Belongs to the thioredoxin family. DsbA subfamily.</text>
</comment>
<keyword evidence="5" id="KW-0676">Redox-active center</keyword>
<dbReference type="PANTHER" id="PTHR13887:SF14">
    <property type="entry name" value="DISULFIDE BOND FORMATION PROTEIN D"/>
    <property type="match status" value="1"/>
</dbReference>
<dbReference type="Proteomes" id="UP000231569">
    <property type="component" value="Unassembled WGS sequence"/>
</dbReference>
<keyword evidence="3" id="KW-0560">Oxidoreductase</keyword>
<dbReference type="SUPFAM" id="SSF52833">
    <property type="entry name" value="Thioredoxin-like"/>
    <property type="match status" value="1"/>
</dbReference>
<evidence type="ECO:0000256" key="6">
    <source>
        <dbReference type="SAM" id="Phobius"/>
    </source>
</evidence>
<keyword evidence="6" id="KW-1133">Transmembrane helix</keyword>
<feature type="domain" description="Thioredoxin" evidence="7">
    <location>
        <begin position="52"/>
        <end position="208"/>
    </location>
</feature>
<comment type="caution">
    <text evidence="8">The sequence shown here is derived from an EMBL/GenBank/DDBJ whole genome shotgun (WGS) entry which is preliminary data.</text>
</comment>
<evidence type="ECO:0000259" key="7">
    <source>
        <dbReference type="PROSITE" id="PS51352"/>
    </source>
</evidence>
<evidence type="ECO:0000313" key="8">
    <source>
        <dbReference type="EMBL" id="PJE63684.1"/>
    </source>
</evidence>
<evidence type="ECO:0000313" key="9">
    <source>
        <dbReference type="Proteomes" id="UP000231569"/>
    </source>
</evidence>
<evidence type="ECO:0000256" key="4">
    <source>
        <dbReference type="ARBA" id="ARBA00023157"/>
    </source>
</evidence>
<dbReference type="PROSITE" id="PS51352">
    <property type="entry name" value="THIOREDOXIN_2"/>
    <property type="match status" value="1"/>
</dbReference>
<dbReference type="InterPro" id="IPR012336">
    <property type="entry name" value="Thioredoxin-like_fold"/>
</dbReference>
<evidence type="ECO:0000256" key="1">
    <source>
        <dbReference type="ARBA" id="ARBA00005791"/>
    </source>
</evidence>
<name>A0A2M8KUT0_9BACT</name>
<evidence type="ECO:0000256" key="3">
    <source>
        <dbReference type="ARBA" id="ARBA00023002"/>
    </source>
</evidence>
<organism evidence="8 9">
    <name type="scientific">Candidatus Roizmanbacteria bacterium CG10_big_fil_rev_8_21_14_0_10_45_7</name>
    <dbReference type="NCBI Taxonomy" id="1974854"/>
    <lineage>
        <taxon>Bacteria</taxon>
        <taxon>Candidatus Roizmaniibacteriota</taxon>
    </lineage>
</organism>
<proteinExistence type="inferred from homology"/>
<dbReference type="InterPro" id="IPR036249">
    <property type="entry name" value="Thioredoxin-like_sf"/>
</dbReference>
<feature type="non-terminal residue" evidence="8">
    <location>
        <position position="237"/>
    </location>
</feature>
<dbReference type="EMBL" id="PFEE01000043">
    <property type="protein sequence ID" value="PJE63684.1"/>
    <property type="molecule type" value="Genomic_DNA"/>
</dbReference>
<dbReference type="InterPro" id="IPR013766">
    <property type="entry name" value="Thioredoxin_domain"/>
</dbReference>
<keyword evidence="2" id="KW-0732">Signal</keyword>
<gene>
    <name evidence="8" type="ORF">COU89_01950</name>
</gene>
<dbReference type="Pfam" id="PF13462">
    <property type="entry name" value="Thioredoxin_4"/>
    <property type="match status" value="1"/>
</dbReference>
<sequence length="237" mass="25904">MVKKFTPSKNTLSHITSKLSFLKHITLNQVLVTLLIGASFVIGMLYTKIQYLEKGGAVPEQNIVGAQGQPVPSGPPPKVEMGLGQYPIKGDKGAKVEIVEFADFRCPFCEKFYQETMKQIVTEYVDTGKARLAYRNYAFLGPASIVAANAAECANEQDGFWAMHDWLFDNQPPESDTALYTVDGMTEAAATLGLNTEQFRSCLEANKYNDRVDKDMQEGQTGGVGGTPTTFINGVAI</sequence>
<protein>
    <recommendedName>
        <fullName evidence="7">Thioredoxin domain-containing protein</fullName>
    </recommendedName>
</protein>
<dbReference type="GO" id="GO:0016491">
    <property type="term" value="F:oxidoreductase activity"/>
    <property type="evidence" value="ECO:0007669"/>
    <property type="project" value="UniProtKB-KW"/>
</dbReference>
<accession>A0A2M8KUT0</accession>
<evidence type="ECO:0000256" key="2">
    <source>
        <dbReference type="ARBA" id="ARBA00022729"/>
    </source>
</evidence>
<evidence type="ECO:0000256" key="5">
    <source>
        <dbReference type="ARBA" id="ARBA00023284"/>
    </source>
</evidence>
<feature type="transmembrane region" description="Helical" evidence="6">
    <location>
        <begin position="21"/>
        <end position="46"/>
    </location>
</feature>
<dbReference type="Gene3D" id="3.40.30.10">
    <property type="entry name" value="Glutaredoxin"/>
    <property type="match status" value="1"/>
</dbReference>
<dbReference type="PANTHER" id="PTHR13887">
    <property type="entry name" value="GLUTATHIONE S-TRANSFERASE KAPPA"/>
    <property type="match status" value="1"/>
</dbReference>
<reference evidence="9" key="1">
    <citation type="submission" date="2017-09" db="EMBL/GenBank/DDBJ databases">
        <title>Depth-based differentiation of microbial function through sediment-hosted aquifers and enrichment of novel symbionts in the deep terrestrial subsurface.</title>
        <authorList>
            <person name="Probst A.J."/>
            <person name="Ladd B."/>
            <person name="Jarett J.K."/>
            <person name="Geller-Mcgrath D.E."/>
            <person name="Sieber C.M.K."/>
            <person name="Emerson J.B."/>
            <person name="Anantharaman K."/>
            <person name="Thomas B.C."/>
            <person name="Malmstrom R."/>
            <person name="Stieglmeier M."/>
            <person name="Klingl A."/>
            <person name="Woyke T."/>
            <person name="Ryan C.M."/>
            <person name="Banfield J.F."/>
        </authorList>
    </citation>
    <scope>NUCLEOTIDE SEQUENCE [LARGE SCALE GENOMIC DNA]</scope>
</reference>
<dbReference type="AlphaFoldDB" id="A0A2M8KUT0"/>
<keyword evidence="6" id="KW-0812">Transmembrane</keyword>
<keyword evidence="6" id="KW-0472">Membrane</keyword>
<keyword evidence="4" id="KW-1015">Disulfide bond</keyword>